<feature type="domain" description="Prepilin peptidase dependent protein C-like C-terminal" evidence="3">
    <location>
        <begin position="36"/>
        <end position="104"/>
    </location>
</feature>
<evidence type="ECO:0000259" key="3">
    <source>
        <dbReference type="Pfam" id="PF12528"/>
    </source>
</evidence>
<dbReference type="Pfam" id="PF12528">
    <property type="entry name" value="T2SSppdC"/>
    <property type="match status" value="1"/>
</dbReference>
<accession>A0A4R6EL87</accession>
<dbReference type="InterPro" id="IPR022204">
    <property type="entry name" value="PpdC-like_C"/>
</dbReference>
<dbReference type="PROSITE" id="PS00409">
    <property type="entry name" value="PROKAR_NTER_METHYL"/>
    <property type="match status" value="1"/>
</dbReference>
<dbReference type="InterPro" id="IPR012902">
    <property type="entry name" value="N_methyl_site"/>
</dbReference>
<evidence type="ECO:0000256" key="2">
    <source>
        <dbReference type="SAM" id="Phobius"/>
    </source>
</evidence>
<dbReference type="Proteomes" id="UP000295530">
    <property type="component" value="Unassembled WGS sequence"/>
</dbReference>
<dbReference type="GO" id="GO:0016020">
    <property type="term" value="C:membrane"/>
    <property type="evidence" value="ECO:0007669"/>
    <property type="project" value="UniProtKB-SubCell"/>
</dbReference>
<protein>
    <submittedName>
        <fullName evidence="4">Prepilin peptidase dependent protein C</fullName>
    </submittedName>
</protein>
<gene>
    <name evidence="4" type="ORF">EC847_105214</name>
</gene>
<name>A0A4R6EL87_SCAGO</name>
<proteinExistence type="predicted"/>
<comment type="subcellular location">
    <subcellularLocation>
        <location evidence="1">Membrane</location>
        <topology evidence="1">Single-pass membrane protein</topology>
    </subcellularLocation>
</comment>
<evidence type="ECO:0000313" key="4">
    <source>
        <dbReference type="EMBL" id="TDN58578.1"/>
    </source>
</evidence>
<dbReference type="Pfam" id="PF07963">
    <property type="entry name" value="N_methyl"/>
    <property type="match status" value="1"/>
</dbReference>
<evidence type="ECO:0000313" key="5">
    <source>
        <dbReference type="Proteomes" id="UP000295530"/>
    </source>
</evidence>
<reference evidence="4 5" key="1">
    <citation type="submission" date="2019-03" db="EMBL/GenBank/DDBJ databases">
        <title>Genomic analyses of the natural microbiome of Caenorhabditis elegans.</title>
        <authorList>
            <person name="Samuel B."/>
        </authorList>
    </citation>
    <scope>NUCLEOTIDE SEQUENCE [LARGE SCALE GENOMIC DNA]</scope>
    <source>
        <strain evidence="4 5">BIGb0156</strain>
    </source>
</reference>
<dbReference type="EMBL" id="SNVX01000005">
    <property type="protein sequence ID" value="TDN58578.1"/>
    <property type="molecule type" value="Genomic_DNA"/>
</dbReference>
<sequence>MPESLNRQQGFSLPEVLLSVVLMMMVVTALSGLHSQLAIGGAQLSLYQQLWREGWNHSQLHTAGMPEGWQLNRVQTSRQRCVSIKVMITTPVGRQGQMSRLHCPQS</sequence>
<dbReference type="NCBIfam" id="NF007660">
    <property type="entry name" value="PRK10332.1"/>
    <property type="match status" value="1"/>
</dbReference>
<evidence type="ECO:0000256" key="1">
    <source>
        <dbReference type="ARBA" id="ARBA00004167"/>
    </source>
</evidence>
<comment type="caution">
    <text evidence="4">The sequence shown here is derived from an EMBL/GenBank/DDBJ whole genome shotgun (WGS) entry which is preliminary data.</text>
</comment>
<dbReference type="AlphaFoldDB" id="A0A4R6EL87"/>
<dbReference type="OrthoDB" id="6561530at2"/>
<keyword evidence="2" id="KW-1133">Transmembrane helix</keyword>
<keyword evidence="2" id="KW-0472">Membrane</keyword>
<dbReference type="RefSeq" id="WP_133461199.1">
    <property type="nucleotide sequence ID" value="NZ_SNVX01000005.1"/>
</dbReference>
<feature type="transmembrane region" description="Helical" evidence="2">
    <location>
        <begin position="16"/>
        <end position="33"/>
    </location>
</feature>
<keyword evidence="2" id="KW-0812">Transmembrane</keyword>
<keyword evidence="5" id="KW-1185">Reference proteome</keyword>
<organism evidence="4 5">
    <name type="scientific">Scandinavium goeteborgense</name>
    <dbReference type="NCBI Taxonomy" id="1851514"/>
    <lineage>
        <taxon>Bacteria</taxon>
        <taxon>Pseudomonadati</taxon>
        <taxon>Pseudomonadota</taxon>
        <taxon>Gammaproteobacteria</taxon>
        <taxon>Enterobacterales</taxon>
        <taxon>Enterobacteriaceae</taxon>
        <taxon>Scandinavium</taxon>
    </lineage>
</organism>